<evidence type="ECO:0000256" key="1">
    <source>
        <dbReference type="SAM" id="MobiDB-lite"/>
    </source>
</evidence>
<evidence type="ECO:0000313" key="2">
    <source>
        <dbReference type="EMBL" id="KAF2179156.1"/>
    </source>
</evidence>
<dbReference type="EMBL" id="ML994670">
    <property type="protein sequence ID" value="KAF2179156.1"/>
    <property type="molecule type" value="Genomic_DNA"/>
</dbReference>
<gene>
    <name evidence="2" type="ORF">K469DRAFT_323144</name>
</gene>
<dbReference type="AlphaFoldDB" id="A0A6A6DNE6"/>
<feature type="compositionally biased region" description="Polar residues" evidence="1">
    <location>
        <begin position="101"/>
        <end position="114"/>
    </location>
</feature>
<feature type="region of interest" description="Disordered" evidence="1">
    <location>
        <begin position="79"/>
        <end position="114"/>
    </location>
</feature>
<keyword evidence="3" id="KW-1185">Reference proteome</keyword>
<feature type="region of interest" description="Disordered" evidence="1">
    <location>
        <begin position="1"/>
        <end position="24"/>
    </location>
</feature>
<protein>
    <submittedName>
        <fullName evidence="2">Uncharacterized protein</fullName>
    </submittedName>
</protein>
<dbReference type="Proteomes" id="UP000800200">
    <property type="component" value="Unassembled WGS sequence"/>
</dbReference>
<sequence>MSRHGGCLATQGGTLENLTNNKPCTERRPSYIVTQCGAAEWYGKGELIHLFWRTTSSHLHVVSAGNSQRNNSAVSECQEELKTTRLSPPFATRRRAENRPPSLTKQHNITAPVR</sequence>
<name>A0A6A6DNE6_9PEZI</name>
<proteinExistence type="predicted"/>
<dbReference type="OrthoDB" id="5429744at2759"/>
<organism evidence="2 3">
    <name type="scientific">Zopfia rhizophila CBS 207.26</name>
    <dbReference type="NCBI Taxonomy" id="1314779"/>
    <lineage>
        <taxon>Eukaryota</taxon>
        <taxon>Fungi</taxon>
        <taxon>Dikarya</taxon>
        <taxon>Ascomycota</taxon>
        <taxon>Pezizomycotina</taxon>
        <taxon>Dothideomycetes</taxon>
        <taxon>Dothideomycetes incertae sedis</taxon>
        <taxon>Zopfiaceae</taxon>
        <taxon>Zopfia</taxon>
    </lineage>
</organism>
<evidence type="ECO:0000313" key="3">
    <source>
        <dbReference type="Proteomes" id="UP000800200"/>
    </source>
</evidence>
<reference evidence="2" key="1">
    <citation type="journal article" date="2020" name="Stud. Mycol.">
        <title>101 Dothideomycetes genomes: a test case for predicting lifestyles and emergence of pathogens.</title>
        <authorList>
            <person name="Haridas S."/>
            <person name="Albert R."/>
            <person name="Binder M."/>
            <person name="Bloem J."/>
            <person name="Labutti K."/>
            <person name="Salamov A."/>
            <person name="Andreopoulos B."/>
            <person name="Baker S."/>
            <person name="Barry K."/>
            <person name="Bills G."/>
            <person name="Bluhm B."/>
            <person name="Cannon C."/>
            <person name="Castanera R."/>
            <person name="Culley D."/>
            <person name="Daum C."/>
            <person name="Ezra D."/>
            <person name="Gonzalez J."/>
            <person name="Henrissat B."/>
            <person name="Kuo A."/>
            <person name="Liang C."/>
            <person name="Lipzen A."/>
            <person name="Lutzoni F."/>
            <person name="Magnuson J."/>
            <person name="Mondo S."/>
            <person name="Nolan M."/>
            <person name="Ohm R."/>
            <person name="Pangilinan J."/>
            <person name="Park H.-J."/>
            <person name="Ramirez L."/>
            <person name="Alfaro M."/>
            <person name="Sun H."/>
            <person name="Tritt A."/>
            <person name="Yoshinaga Y."/>
            <person name="Zwiers L.-H."/>
            <person name="Turgeon B."/>
            <person name="Goodwin S."/>
            <person name="Spatafora J."/>
            <person name="Crous P."/>
            <person name="Grigoriev I."/>
        </authorList>
    </citation>
    <scope>NUCLEOTIDE SEQUENCE</scope>
    <source>
        <strain evidence="2">CBS 207.26</strain>
    </source>
</reference>
<accession>A0A6A6DNE6</accession>
<feature type="compositionally biased region" description="Polar residues" evidence="1">
    <location>
        <begin position="11"/>
        <end position="23"/>
    </location>
</feature>